<evidence type="ECO:0000259" key="1">
    <source>
        <dbReference type="Pfam" id="PF12770"/>
    </source>
</evidence>
<gene>
    <name evidence="2" type="ORF">B0H16DRAFT_911402</name>
</gene>
<dbReference type="AlphaFoldDB" id="A0AAD7IQ31"/>
<protein>
    <submittedName>
        <fullName evidence="2">CHAT domain-containing protein</fullName>
    </submittedName>
</protein>
<dbReference type="Pfam" id="PF12770">
    <property type="entry name" value="CHAT"/>
    <property type="match status" value="1"/>
</dbReference>
<organism evidence="2 3">
    <name type="scientific">Mycena metata</name>
    <dbReference type="NCBI Taxonomy" id="1033252"/>
    <lineage>
        <taxon>Eukaryota</taxon>
        <taxon>Fungi</taxon>
        <taxon>Dikarya</taxon>
        <taxon>Basidiomycota</taxon>
        <taxon>Agaricomycotina</taxon>
        <taxon>Agaricomycetes</taxon>
        <taxon>Agaricomycetidae</taxon>
        <taxon>Agaricales</taxon>
        <taxon>Marasmiineae</taxon>
        <taxon>Mycenaceae</taxon>
        <taxon>Mycena</taxon>
    </lineage>
</organism>
<accession>A0AAD7IQ31</accession>
<proteinExistence type="predicted"/>
<keyword evidence="3" id="KW-1185">Reference proteome</keyword>
<dbReference type="InterPro" id="IPR024983">
    <property type="entry name" value="CHAT_dom"/>
</dbReference>
<comment type="caution">
    <text evidence="2">The sequence shown here is derived from an EMBL/GenBank/DDBJ whole genome shotgun (WGS) entry which is preliminary data.</text>
</comment>
<feature type="domain" description="CHAT" evidence="1">
    <location>
        <begin position="950"/>
        <end position="1222"/>
    </location>
</feature>
<evidence type="ECO:0000313" key="2">
    <source>
        <dbReference type="EMBL" id="KAJ7748106.1"/>
    </source>
</evidence>
<dbReference type="InterPro" id="IPR011990">
    <property type="entry name" value="TPR-like_helical_dom_sf"/>
</dbReference>
<name>A0AAD7IQ31_9AGAR</name>
<dbReference type="Gene3D" id="1.25.40.10">
    <property type="entry name" value="Tetratricopeptide repeat domain"/>
    <property type="match status" value="2"/>
</dbReference>
<dbReference type="EMBL" id="JARKIB010000074">
    <property type="protein sequence ID" value="KAJ7748106.1"/>
    <property type="molecule type" value="Genomic_DNA"/>
</dbReference>
<evidence type="ECO:0000313" key="3">
    <source>
        <dbReference type="Proteomes" id="UP001215598"/>
    </source>
</evidence>
<reference evidence="2" key="1">
    <citation type="submission" date="2023-03" db="EMBL/GenBank/DDBJ databases">
        <title>Massive genome expansion in bonnet fungi (Mycena s.s.) driven by repeated elements and novel gene families across ecological guilds.</title>
        <authorList>
            <consortium name="Lawrence Berkeley National Laboratory"/>
            <person name="Harder C.B."/>
            <person name="Miyauchi S."/>
            <person name="Viragh M."/>
            <person name="Kuo A."/>
            <person name="Thoen E."/>
            <person name="Andreopoulos B."/>
            <person name="Lu D."/>
            <person name="Skrede I."/>
            <person name="Drula E."/>
            <person name="Henrissat B."/>
            <person name="Morin E."/>
            <person name="Kohler A."/>
            <person name="Barry K."/>
            <person name="LaButti K."/>
            <person name="Morin E."/>
            <person name="Salamov A."/>
            <person name="Lipzen A."/>
            <person name="Mereny Z."/>
            <person name="Hegedus B."/>
            <person name="Baldrian P."/>
            <person name="Stursova M."/>
            <person name="Weitz H."/>
            <person name="Taylor A."/>
            <person name="Grigoriev I.V."/>
            <person name="Nagy L.G."/>
            <person name="Martin F."/>
            <person name="Kauserud H."/>
        </authorList>
    </citation>
    <scope>NUCLEOTIDE SEQUENCE</scope>
    <source>
        <strain evidence="2">CBHHK182m</strain>
    </source>
</reference>
<dbReference type="Proteomes" id="UP001215598">
    <property type="component" value="Unassembled WGS sequence"/>
</dbReference>
<sequence length="1223" mass="136673">MTTINADDLVAESLRKLALCPPGHSERPKNLIIAGSQLFASYLRTGNSLAFSEATRYSREAAAFRTLPLPFQTAACNLYGNCLVQRFKLQGQIPDLDEGILCHRRVLALRSKGHDPGLTLNALAEAFILRFEKLRRMEDLVMAIVYSRGGLTCPPPILAVALTAHEHVATSSYLRFELLGQGHDIADAVEITRRALDLTRPGDDFRPWVLQKYILYLETHYQYFGQSKYLDDAENRCREFIRLCPNGHLHHALASQTLGSHLLMQFQSHNNPDFLEEAISLCETSLRLQSPGDINRHAPLKSLAIATRLRFEMRKEEADIQRSIEYGEEALDLCRSGSTPYDSADPLHTLGVSYMRRFEHCGEVDDLEKALQHCLDAVPLLGSSAFLTLGNMLAIYRSRYYRLQDPNDLLEAEKCGLQALDKSPKGDPGKFMTFANLAGVMADLFEHFGKMEYLENAISHGRKSLSLCPPSHPEENLPTMNLALMLSARFELFGEENDRMESHRLSSRALALCPSGHPKRERCLRTAMVCSMRSWSQTRDIIYLERAIRYARDALPLYSAGSIDHCKSQEYLGTLLHDRFLQSRQRSDLEESIQLQQAAVALCPESSYDHGMFQANLGTALSELFEISDDRTDLDTAIAHYSKANQTISPTHPSRPTLESGLALAYLKITPTSETLVPVAFSLLQSASNNPSANSHTQFNAALRWVRAARAHKHPSMINAFSRLLALLELRLLTKETVEAQQEFLREIPFRLLASEAAASAIEDGRLDTAIELLEQGRTMLWSRMRGYRHPIDDLRAVNTSLADQFRTASAELEHTALALQQRFTVFPPTSINSPSQVSNIQIDSRLRDHRILSENWTRILNDIREVDGFADFLRTPSFSTLRAVASEGPVILVNVAQGRCDAIIIHQGSSPHLVPLPESTTALFDHLTTQLWDSSGSEHAHRVKQLTVVLRELWRAVVHPVVEALLSLKVELTSRIWWCPTAQLCALPVHAAGPYTAGQRNLPDLFVSSYTPTLNALMTARAGVLPAPNSLPRLLIIGQPQTLATVEPEIEGIRTIDNFADVLLGAQATSDVVLSELRTHSWIHFACHGSRRHAEPFKSAFELHDGNQVTVLDIARANLPCAEFAFLSACHTAAPDIGTPDEFITLAAALQFAGFRGVVSTFWDMADEDGPQTSRDFYSYMLRRTTVAESRDAAMALNLAVRSMRKRNVPLYRWVNFIHIGI</sequence>